<evidence type="ECO:0000256" key="1">
    <source>
        <dbReference type="SAM" id="SignalP"/>
    </source>
</evidence>
<sequence length="226" mass="25707">MKIKTLHLTLLSLLLISDYHVSEAGNEKRNTKEVYIIRYLEDGQIIPVRVELDPAQQTEYVTTTSPDGADKSVSFYDFIQRKVAYKDVSTNQCFITNLTQESLEADRRKLLILKNGIVRGFYLPTFIIHKEVNSSEELVQNAGHRVASFCDGNSVAFVKKMDSQLHRIKRDVSTSGINGEKGQFTHHSYGHYGHQSNNYAHYGHETYVTGAVDKDGVLRNQRIAQR</sequence>
<feature type="chain" id="PRO_5001830647" description="BRICHOS domain-containing protein" evidence="1">
    <location>
        <begin position="25"/>
        <end position="226"/>
    </location>
</feature>
<accession>A0A087UMB3</accession>
<name>A0A087UMB3_STEMI</name>
<dbReference type="EMBL" id="KK120545">
    <property type="protein sequence ID" value="KFM78502.1"/>
    <property type="molecule type" value="Genomic_DNA"/>
</dbReference>
<evidence type="ECO:0000313" key="2">
    <source>
        <dbReference type="EMBL" id="KFM78502.1"/>
    </source>
</evidence>
<dbReference type="Proteomes" id="UP000054359">
    <property type="component" value="Unassembled WGS sequence"/>
</dbReference>
<reference evidence="2 3" key="1">
    <citation type="submission" date="2013-11" db="EMBL/GenBank/DDBJ databases">
        <title>Genome sequencing of Stegodyphus mimosarum.</title>
        <authorList>
            <person name="Bechsgaard J."/>
        </authorList>
    </citation>
    <scope>NUCLEOTIDE SEQUENCE [LARGE SCALE GENOMIC DNA]</scope>
</reference>
<proteinExistence type="predicted"/>
<organism evidence="2 3">
    <name type="scientific">Stegodyphus mimosarum</name>
    <name type="common">African social velvet spider</name>
    <dbReference type="NCBI Taxonomy" id="407821"/>
    <lineage>
        <taxon>Eukaryota</taxon>
        <taxon>Metazoa</taxon>
        <taxon>Ecdysozoa</taxon>
        <taxon>Arthropoda</taxon>
        <taxon>Chelicerata</taxon>
        <taxon>Arachnida</taxon>
        <taxon>Araneae</taxon>
        <taxon>Araneomorphae</taxon>
        <taxon>Entelegynae</taxon>
        <taxon>Eresoidea</taxon>
        <taxon>Eresidae</taxon>
        <taxon>Stegodyphus</taxon>
    </lineage>
</organism>
<protein>
    <recommendedName>
        <fullName evidence="4">BRICHOS domain-containing protein</fullName>
    </recommendedName>
</protein>
<feature type="signal peptide" evidence="1">
    <location>
        <begin position="1"/>
        <end position="24"/>
    </location>
</feature>
<evidence type="ECO:0000313" key="3">
    <source>
        <dbReference type="Proteomes" id="UP000054359"/>
    </source>
</evidence>
<dbReference type="AlphaFoldDB" id="A0A087UMB3"/>
<evidence type="ECO:0008006" key="4">
    <source>
        <dbReference type="Google" id="ProtNLM"/>
    </source>
</evidence>
<dbReference type="OrthoDB" id="6428946at2759"/>
<keyword evidence="1" id="KW-0732">Signal</keyword>
<gene>
    <name evidence="2" type="ORF">X975_19853</name>
</gene>
<feature type="non-terminal residue" evidence="2">
    <location>
        <position position="226"/>
    </location>
</feature>
<keyword evidence="3" id="KW-1185">Reference proteome</keyword>